<dbReference type="GeneID" id="20320190"/>
<dbReference type="KEGG" id="ovi:T265_06008"/>
<name>A0A075AEJ9_OPIVI</name>
<dbReference type="CTD" id="20320190"/>
<accession>A0A075AEJ9</accession>
<evidence type="ECO:0000313" key="1">
    <source>
        <dbReference type="EMBL" id="KER26794.1"/>
    </source>
</evidence>
<dbReference type="RefSeq" id="XP_009169431.1">
    <property type="nucleotide sequence ID" value="XM_009171167.1"/>
</dbReference>
<dbReference type="OrthoDB" id="10579221at2759"/>
<dbReference type="EMBL" id="KL596738">
    <property type="protein sequence ID" value="KER26794.1"/>
    <property type="molecule type" value="Genomic_DNA"/>
</dbReference>
<protein>
    <submittedName>
        <fullName evidence="1">Uncharacterized protein</fullName>
    </submittedName>
</protein>
<keyword evidence="2" id="KW-1185">Reference proteome</keyword>
<sequence>MATQMCCTIKMKVVTRNTNLQTLTVFDKRAPAAFVVHPNAQYAVKDENDTPTNVSTKATSEAIADEVQSRICTNNFQMTSIETNRKK</sequence>
<dbReference type="Proteomes" id="UP000054324">
    <property type="component" value="Unassembled WGS sequence"/>
</dbReference>
<dbReference type="AlphaFoldDB" id="A0A075AEJ9"/>
<evidence type="ECO:0000313" key="2">
    <source>
        <dbReference type="Proteomes" id="UP000054324"/>
    </source>
</evidence>
<gene>
    <name evidence="1" type="ORF">T265_06008</name>
</gene>
<reference evidence="1 2" key="1">
    <citation type="submission" date="2013-11" db="EMBL/GenBank/DDBJ databases">
        <title>Opisthorchis viverrini - life in the bile duct.</title>
        <authorList>
            <person name="Young N.D."/>
            <person name="Nagarajan N."/>
            <person name="Lin S.J."/>
            <person name="Korhonen P.K."/>
            <person name="Jex A.R."/>
            <person name="Hall R.S."/>
            <person name="Safavi-Hemami H."/>
            <person name="Kaewkong W."/>
            <person name="Bertrand D."/>
            <person name="Gao S."/>
            <person name="Seet Q."/>
            <person name="Wongkham S."/>
            <person name="Teh B.T."/>
            <person name="Wongkham C."/>
            <person name="Intapan P.M."/>
            <person name="Maleewong W."/>
            <person name="Yang X."/>
            <person name="Hu M."/>
            <person name="Wang Z."/>
            <person name="Hofmann A."/>
            <person name="Sternberg P.W."/>
            <person name="Tan P."/>
            <person name="Wang J."/>
            <person name="Gasser R.B."/>
        </authorList>
    </citation>
    <scope>NUCLEOTIDE SEQUENCE [LARGE SCALE GENOMIC DNA]</scope>
</reference>
<proteinExistence type="predicted"/>
<organism evidence="1 2">
    <name type="scientific">Opisthorchis viverrini</name>
    <name type="common">Southeast Asian liver fluke</name>
    <dbReference type="NCBI Taxonomy" id="6198"/>
    <lineage>
        <taxon>Eukaryota</taxon>
        <taxon>Metazoa</taxon>
        <taxon>Spiralia</taxon>
        <taxon>Lophotrochozoa</taxon>
        <taxon>Platyhelminthes</taxon>
        <taxon>Trematoda</taxon>
        <taxon>Digenea</taxon>
        <taxon>Opisthorchiida</taxon>
        <taxon>Opisthorchiata</taxon>
        <taxon>Opisthorchiidae</taxon>
        <taxon>Opisthorchis</taxon>
    </lineage>
</organism>